<evidence type="ECO:0000313" key="1">
    <source>
        <dbReference type="EMBL" id="KAI4347373.1"/>
    </source>
</evidence>
<organism evidence="1 2">
    <name type="scientific">Bauhinia variegata</name>
    <name type="common">Purple orchid tree</name>
    <name type="synonym">Phanera variegata</name>
    <dbReference type="NCBI Taxonomy" id="167791"/>
    <lineage>
        <taxon>Eukaryota</taxon>
        <taxon>Viridiplantae</taxon>
        <taxon>Streptophyta</taxon>
        <taxon>Embryophyta</taxon>
        <taxon>Tracheophyta</taxon>
        <taxon>Spermatophyta</taxon>
        <taxon>Magnoliopsida</taxon>
        <taxon>eudicotyledons</taxon>
        <taxon>Gunneridae</taxon>
        <taxon>Pentapetalae</taxon>
        <taxon>rosids</taxon>
        <taxon>fabids</taxon>
        <taxon>Fabales</taxon>
        <taxon>Fabaceae</taxon>
        <taxon>Cercidoideae</taxon>
        <taxon>Cercideae</taxon>
        <taxon>Bauhiniinae</taxon>
        <taxon>Bauhinia</taxon>
    </lineage>
</organism>
<dbReference type="EMBL" id="CM039429">
    <property type="protein sequence ID" value="KAI4347373.1"/>
    <property type="molecule type" value="Genomic_DNA"/>
</dbReference>
<sequence length="187" mass="20720">MQTAFLALFFFLFAFATAEDTVLDTDGNPVANGSQYYMLPATKETGGGFKFTRTENEKCPLSVVQASSELSKGLPVIISPRQGKDIIPTGWYVDVQFVKAPNCAPKPSVWCVPPDSYSVKIRTDGRFSSDFTIEKASEDGYKFMHCPSHPRSCREIGIVIDEGKNRLLKRGGENPLIVRFKKAKAQN</sequence>
<evidence type="ECO:0000313" key="2">
    <source>
        <dbReference type="Proteomes" id="UP000828941"/>
    </source>
</evidence>
<accession>A0ACB9PFX2</accession>
<gene>
    <name evidence="1" type="ORF">L6164_008189</name>
</gene>
<name>A0ACB9PFX2_BAUVA</name>
<protein>
    <submittedName>
        <fullName evidence="1">Uncharacterized protein</fullName>
    </submittedName>
</protein>
<reference evidence="1 2" key="1">
    <citation type="journal article" date="2022" name="DNA Res.">
        <title>Chromosomal-level genome assembly of the orchid tree Bauhinia variegata (Leguminosae; Cercidoideae) supports the allotetraploid origin hypothesis of Bauhinia.</title>
        <authorList>
            <person name="Zhong Y."/>
            <person name="Chen Y."/>
            <person name="Zheng D."/>
            <person name="Pang J."/>
            <person name="Liu Y."/>
            <person name="Luo S."/>
            <person name="Meng S."/>
            <person name="Qian L."/>
            <person name="Wei D."/>
            <person name="Dai S."/>
            <person name="Zhou R."/>
        </authorList>
    </citation>
    <scope>NUCLEOTIDE SEQUENCE [LARGE SCALE GENOMIC DNA]</scope>
    <source>
        <strain evidence="1">BV-YZ2020</strain>
    </source>
</reference>
<dbReference type="Proteomes" id="UP000828941">
    <property type="component" value="Chromosome 4"/>
</dbReference>
<proteinExistence type="predicted"/>
<keyword evidence="2" id="KW-1185">Reference proteome</keyword>
<comment type="caution">
    <text evidence="1">The sequence shown here is derived from an EMBL/GenBank/DDBJ whole genome shotgun (WGS) entry which is preliminary data.</text>
</comment>